<dbReference type="SUPFAM" id="SSF103481">
    <property type="entry name" value="Multidrug resistance efflux transporter EmrE"/>
    <property type="match status" value="1"/>
</dbReference>
<feature type="transmembrane region" description="Helical" evidence="1">
    <location>
        <begin position="20"/>
        <end position="39"/>
    </location>
</feature>
<dbReference type="InterPro" id="IPR000620">
    <property type="entry name" value="EamA_dom"/>
</dbReference>
<keyword evidence="1" id="KW-0812">Transmembrane</keyword>
<accession>A0A382CX92</accession>
<evidence type="ECO:0000256" key="1">
    <source>
        <dbReference type="SAM" id="Phobius"/>
    </source>
</evidence>
<name>A0A382CX92_9ZZZZ</name>
<keyword evidence="1" id="KW-0472">Membrane</keyword>
<dbReference type="Pfam" id="PF00892">
    <property type="entry name" value="EamA"/>
    <property type="match status" value="1"/>
</dbReference>
<sequence length="177" mass="18946">MTSVFGLVVKSAEHTGRNPVAVGSINYMFAAVASGFILFADQAWHPDAATVLIGMATGVFYVVAFWFLVIAVRQRGVAITMAIVRLGVLIPILCSIFVWNETPSVAQTVGILFVCISLPLLSISVGGNDMSLGRAVWLIGVLFVTTGFCHLSPKLFRELASQGQETVYLFSLFSVAG</sequence>
<feature type="non-terminal residue" evidence="3">
    <location>
        <position position="177"/>
    </location>
</feature>
<keyword evidence="1" id="KW-1133">Transmembrane helix</keyword>
<protein>
    <recommendedName>
        <fullName evidence="2">EamA domain-containing protein</fullName>
    </recommendedName>
</protein>
<proteinExistence type="predicted"/>
<organism evidence="3">
    <name type="scientific">marine metagenome</name>
    <dbReference type="NCBI Taxonomy" id="408172"/>
    <lineage>
        <taxon>unclassified sequences</taxon>
        <taxon>metagenomes</taxon>
        <taxon>ecological metagenomes</taxon>
    </lineage>
</organism>
<feature type="transmembrane region" description="Helical" evidence="1">
    <location>
        <begin position="77"/>
        <end position="99"/>
    </location>
</feature>
<reference evidence="3" key="1">
    <citation type="submission" date="2018-05" db="EMBL/GenBank/DDBJ databases">
        <authorList>
            <person name="Lanie J.A."/>
            <person name="Ng W.-L."/>
            <person name="Kazmierczak K.M."/>
            <person name="Andrzejewski T.M."/>
            <person name="Davidsen T.M."/>
            <person name="Wayne K.J."/>
            <person name="Tettelin H."/>
            <person name="Glass J.I."/>
            <person name="Rusch D."/>
            <person name="Podicherti R."/>
            <person name="Tsui H.-C.T."/>
            <person name="Winkler M.E."/>
        </authorList>
    </citation>
    <scope>NUCLEOTIDE SEQUENCE</scope>
</reference>
<dbReference type="Gene3D" id="1.10.3730.20">
    <property type="match status" value="1"/>
</dbReference>
<dbReference type="InterPro" id="IPR037185">
    <property type="entry name" value="EmrE-like"/>
</dbReference>
<dbReference type="AlphaFoldDB" id="A0A382CX92"/>
<evidence type="ECO:0000313" key="3">
    <source>
        <dbReference type="EMBL" id="SVB30695.1"/>
    </source>
</evidence>
<feature type="transmembrane region" description="Helical" evidence="1">
    <location>
        <begin position="105"/>
        <end position="123"/>
    </location>
</feature>
<evidence type="ECO:0000259" key="2">
    <source>
        <dbReference type="Pfam" id="PF00892"/>
    </source>
</evidence>
<feature type="transmembrane region" description="Helical" evidence="1">
    <location>
        <begin position="135"/>
        <end position="153"/>
    </location>
</feature>
<feature type="domain" description="EamA" evidence="2">
    <location>
        <begin position="5"/>
        <end position="122"/>
    </location>
</feature>
<feature type="transmembrane region" description="Helical" evidence="1">
    <location>
        <begin position="51"/>
        <end position="70"/>
    </location>
</feature>
<dbReference type="GO" id="GO:0016020">
    <property type="term" value="C:membrane"/>
    <property type="evidence" value="ECO:0007669"/>
    <property type="project" value="InterPro"/>
</dbReference>
<gene>
    <name evidence="3" type="ORF">METZ01_LOCUS183549</name>
</gene>
<dbReference type="EMBL" id="UINC01036548">
    <property type="protein sequence ID" value="SVB30695.1"/>
    <property type="molecule type" value="Genomic_DNA"/>
</dbReference>